<keyword evidence="1" id="KW-0472">Membrane</keyword>
<dbReference type="SUPFAM" id="SSF103473">
    <property type="entry name" value="MFS general substrate transporter"/>
    <property type="match status" value="1"/>
</dbReference>
<keyword evidence="1" id="KW-0812">Transmembrane</keyword>
<evidence type="ECO:0000313" key="2">
    <source>
        <dbReference type="EMBL" id="MBT3143469.1"/>
    </source>
</evidence>
<dbReference type="RefSeq" id="WP_215194291.1">
    <property type="nucleotide sequence ID" value="NZ_JAHHDY010000026.1"/>
</dbReference>
<dbReference type="EMBL" id="JAHHDY010000026">
    <property type="protein sequence ID" value="MBT3143469.1"/>
    <property type="molecule type" value="Genomic_DNA"/>
</dbReference>
<dbReference type="Proteomes" id="UP000763802">
    <property type="component" value="Unassembled WGS sequence"/>
</dbReference>
<evidence type="ECO:0000313" key="3">
    <source>
        <dbReference type="Proteomes" id="UP000763802"/>
    </source>
</evidence>
<protein>
    <submittedName>
        <fullName evidence="2">Uncharacterized protein</fullName>
    </submittedName>
</protein>
<accession>A0ABS5WWF7</accession>
<comment type="caution">
    <text evidence="2">The sequence shown here is derived from an EMBL/GenBank/DDBJ whole genome shotgun (WGS) entry which is preliminary data.</text>
</comment>
<keyword evidence="3" id="KW-1185">Reference proteome</keyword>
<dbReference type="InterPro" id="IPR002528">
    <property type="entry name" value="MATE_fam"/>
</dbReference>
<gene>
    <name evidence="2" type="ORF">KL867_20625</name>
</gene>
<name>A0ABS5WWF7_9RHOB</name>
<sequence length="109" mass="11317">MPLSFLGAGIGNVWPHLNTFILQLTDVGERDMAASALSTVQMYAVAFGTALAGLVGNLTGFNDASNLAHIANSAIWLFCLFGFAAALAVVASRKLVADLKAKHHESAGS</sequence>
<reference evidence="2 3" key="1">
    <citation type="submission" date="2021-05" db="EMBL/GenBank/DDBJ databases">
        <title>Draft genomes of marine bacteria isolated from model chitin particles.</title>
        <authorList>
            <person name="Datta M.S."/>
            <person name="Schwartzman J.A."/>
            <person name="Cordero O."/>
        </authorList>
    </citation>
    <scope>NUCLEOTIDE SEQUENCE [LARGE SCALE GENOMIC DNA]</scope>
    <source>
        <strain evidence="2 3">4E07</strain>
    </source>
</reference>
<evidence type="ECO:0000256" key="1">
    <source>
        <dbReference type="SAM" id="Phobius"/>
    </source>
</evidence>
<proteinExistence type="predicted"/>
<keyword evidence="1" id="KW-1133">Transmembrane helix</keyword>
<dbReference type="InterPro" id="IPR036259">
    <property type="entry name" value="MFS_trans_sf"/>
</dbReference>
<feature type="transmembrane region" description="Helical" evidence="1">
    <location>
        <begin position="73"/>
        <end position="92"/>
    </location>
</feature>
<dbReference type="Pfam" id="PF01554">
    <property type="entry name" value="MatE"/>
    <property type="match status" value="1"/>
</dbReference>
<feature type="transmembrane region" description="Helical" evidence="1">
    <location>
        <begin position="40"/>
        <end position="61"/>
    </location>
</feature>
<organism evidence="2 3">
    <name type="scientific">Falsiruegeria litorea</name>
    <dbReference type="NCBI Taxonomy" id="1280831"/>
    <lineage>
        <taxon>Bacteria</taxon>
        <taxon>Pseudomonadati</taxon>
        <taxon>Pseudomonadota</taxon>
        <taxon>Alphaproteobacteria</taxon>
        <taxon>Rhodobacterales</taxon>
        <taxon>Roseobacteraceae</taxon>
        <taxon>Falsiruegeria</taxon>
    </lineage>
</organism>